<evidence type="ECO:0000313" key="3">
    <source>
        <dbReference type="Proteomes" id="UP000076871"/>
    </source>
</evidence>
<name>A0A165DG77_9APHY</name>
<reference evidence="2 3" key="1">
    <citation type="journal article" date="2016" name="Mol. Biol. Evol.">
        <title>Comparative Genomics of Early-Diverging Mushroom-Forming Fungi Provides Insights into the Origins of Lignocellulose Decay Capabilities.</title>
        <authorList>
            <person name="Nagy L.G."/>
            <person name="Riley R."/>
            <person name="Tritt A."/>
            <person name="Adam C."/>
            <person name="Daum C."/>
            <person name="Floudas D."/>
            <person name="Sun H."/>
            <person name="Yadav J.S."/>
            <person name="Pangilinan J."/>
            <person name="Larsson K.H."/>
            <person name="Matsuura K."/>
            <person name="Barry K."/>
            <person name="Labutti K."/>
            <person name="Kuo R."/>
            <person name="Ohm R.A."/>
            <person name="Bhattacharya S.S."/>
            <person name="Shirouzu T."/>
            <person name="Yoshinaga Y."/>
            <person name="Martin F.M."/>
            <person name="Grigoriev I.V."/>
            <person name="Hibbett D.S."/>
        </authorList>
    </citation>
    <scope>NUCLEOTIDE SEQUENCE [LARGE SCALE GENOMIC DNA]</scope>
    <source>
        <strain evidence="2 3">93-53</strain>
    </source>
</reference>
<dbReference type="Proteomes" id="UP000076871">
    <property type="component" value="Unassembled WGS sequence"/>
</dbReference>
<dbReference type="PANTHER" id="PTHR40124">
    <property type="match status" value="1"/>
</dbReference>
<accession>A0A165DG77</accession>
<evidence type="ECO:0000259" key="1">
    <source>
        <dbReference type="Pfam" id="PF21294"/>
    </source>
</evidence>
<dbReference type="GO" id="GO:0016829">
    <property type="term" value="F:lyase activity"/>
    <property type="evidence" value="ECO:0007669"/>
    <property type="project" value="UniProtKB-KW"/>
</dbReference>
<dbReference type="InterPro" id="IPR048958">
    <property type="entry name" value="Polysacc_lyase_14"/>
</dbReference>
<dbReference type="InParanoid" id="A0A165DG77"/>
<dbReference type="AlphaFoldDB" id="A0A165DG77"/>
<dbReference type="EMBL" id="KV427634">
    <property type="protein sequence ID" value="KZT04825.1"/>
    <property type="molecule type" value="Genomic_DNA"/>
</dbReference>
<protein>
    <submittedName>
        <fullName evidence="2">Polysaccharide lyase family 14 protein</fullName>
    </submittedName>
</protein>
<dbReference type="STRING" id="1314785.A0A165DG77"/>
<organism evidence="2 3">
    <name type="scientific">Laetiporus sulphureus 93-53</name>
    <dbReference type="NCBI Taxonomy" id="1314785"/>
    <lineage>
        <taxon>Eukaryota</taxon>
        <taxon>Fungi</taxon>
        <taxon>Dikarya</taxon>
        <taxon>Basidiomycota</taxon>
        <taxon>Agaricomycotina</taxon>
        <taxon>Agaricomycetes</taxon>
        <taxon>Polyporales</taxon>
        <taxon>Laetiporus</taxon>
    </lineage>
</organism>
<dbReference type="PANTHER" id="PTHR40124:SF1">
    <property type="entry name" value="DISAGGREGATASE RELATED REPEAT PROTEIN"/>
    <property type="match status" value="1"/>
</dbReference>
<gene>
    <name evidence="2" type="ORF">LAESUDRAFT_285190</name>
</gene>
<sequence length="351" mass="38211">MCVSNALFPINPKRILIGFTTASSTSFLPSAFDILSNIHRVPLTDAALGAHKVSPRTTHNLVNPLSNLSSINQGGLAISPLESQLLLSQVPSSQSVRDQELAWEANYPHGSINPASKAAPPGGFGFYLSGPEWFAGQLREVPKSPQDARPMEVMMGYEVMFEKGWEWGRGGKLPGIYGGPGDAAYGCTGGRKSDLERCTCFDLRLMWRADGIGELYAYLPPYSPNTASILAAPPRSMINADYGASVGRGTWHLDVGRWIAVVQRVKMNSVGKEDGEIQVFIDGKSMLCLTGLVMRTAEYPDMRVQGLHFQTFFGGHTAEWASPKDQRAWFRSVSGAILRPTLEPPAGHDEL</sequence>
<dbReference type="OrthoDB" id="3337916at2759"/>
<evidence type="ECO:0000313" key="2">
    <source>
        <dbReference type="EMBL" id="KZT04825.1"/>
    </source>
</evidence>
<keyword evidence="3" id="KW-1185">Reference proteome</keyword>
<proteinExistence type="predicted"/>
<dbReference type="Pfam" id="PF21294">
    <property type="entry name" value="Polysacc_lyase_14"/>
    <property type="match status" value="1"/>
</dbReference>
<dbReference type="RefSeq" id="XP_040762565.1">
    <property type="nucleotide sequence ID" value="XM_040901835.1"/>
</dbReference>
<keyword evidence="2" id="KW-0456">Lyase</keyword>
<dbReference type="Gene3D" id="2.60.120.200">
    <property type="match status" value="1"/>
</dbReference>
<dbReference type="GeneID" id="63818866"/>
<feature type="domain" description="Polysaccharide lyase 14" evidence="1">
    <location>
        <begin position="100"/>
        <end position="332"/>
    </location>
</feature>